<feature type="transmembrane region" description="Helical" evidence="2">
    <location>
        <begin position="141"/>
        <end position="161"/>
    </location>
</feature>
<keyword evidence="2" id="KW-0812">Transmembrane</keyword>
<dbReference type="EMBL" id="KN824280">
    <property type="protein sequence ID" value="KIM32167.1"/>
    <property type="molecule type" value="Genomic_DNA"/>
</dbReference>
<feature type="transmembrane region" description="Helical" evidence="2">
    <location>
        <begin position="73"/>
        <end position="93"/>
    </location>
</feature>
<dbReference type="HOGENOM" id="CLU_1415978_0_0_1"/>
<dbReference type="Proteomes" id="UP000054097">
    <property type="component" value="Unassembled WGS sequence"/>
</dbReference>
<feature type="region of interest" description="Disordered" evidence="1">
    <location>
        <begin position="167"/>
        <end position="192"/>
    </location>
</feature>
<feature type="transmembrane region" description="Helical" evidence="2">
    <location>
        <begin position="117"/>
        <end position="135"/>
    </location>
</feature>
<keyword evidence="2" id="KW-1133">Transmembrane helix</keyword>
<organism evidence="3 4">
    <name type="scientific">Serendipita vermifera MAFF 305830</name>
    <dbReference type="NCBI Taxonomy" id="933852"/>
    <lineage>
        <taxon>Eukaryota</taxon>
        <taxon>Fungi</taxon>
        <taxon>Dikarya</taxon>
        <taxon>Basidiomycota</taxon>
        <taxon>Agaricomycotina</taxon>
        <taxon>Agaricomycetes</taxon>
        <taxon>Sebacinales</taxon>
        <taxon>Serendipitaceae</taxon>
        <taxon>Serendipita</taxon>
    </lineage>
</organism>
<dbReference type="OrthoDB" id="3207940at2759"/>
<sequence>MANTNPPEQPFEPPPAKFYINKSSDFNYLIQKWATRGWQNGCMAGLPLLVILSRRRFFKPTKSLLERTLQSTWMAGTAGSITGVGLGFARYRGMDKHELRRKRVELQFAEKNLRRDGLATIGGGLTAVLVTAMFWNHASLINLVLGGSGIGTIAGVASALVMSQQEAPGVTDSTDTREKEAAVRAGIVKPGE</sequence>
<reference evidence="3 4" key="1">
    <citation type="submission" date="2014-04" db="EMBL/GenBank/DDBJ databases">
        <authorList>
            <consortium name="DOE Joint Genome Institute"/>
            <person name="Kuo A."/>
            <person name="Zuccaro A."/>
            <person name="Kohler A."/>
            <person name="Nagy L.G."/>
            <person name="Floudas D."/>
            <person name="Copeland A."/>
            <person name="Barry K.W."/>
            <person name="Cichocki N."/>
            <person name="Veneault-Fourrey C."/>
            <person name="LaButti K."/>
            <person name="Lindquist E.A."/>
            <person name="Lipzen A."/>
            <person name="Lundell T."/>
            <person name="Morin E."/>
            <person name="Murat C."/>
            <person name="Sun H."/>
            <person name="Tunlid A."/>
            <person name="Henrissat B."/>
            <person name="Grigoriev I.V."/>
            <person name="Hibbett D.S."/>
            <person name="Martin F."/>
            <person name="Nordberg H.P."/>
            <person name="Cantor M.N."/>
            <person name="Hua S.X."/>
        </authorList>
    </citation>
    <scope>NUCLEOTIDE SEQUENCE [LARGE SCALE GENOMIC DNA]</scope>
    <source>
        <strain evidence="3 4">MAFF 305830</strain>
    </source>
</reference>
<evidence type="ECO:0000256" key="2">
    <source>
        <dbReference type="SAM" id="Phobius"/>
    </source>
</evidence>
<protein>
    <submittedName>
        <fullName evidence="3">Uncharacterized protein</fullName>
    </submittedName>
</protein>
<proteinExistence type="predicted"/>
<reference evidence="4" key="2">
    <citation type="submission" date="2015-01" db="EMBL/GenBank/DDBJ databases">
        <title>Evolutionary Origins and Diversification of the Mycorrhizal Mutualists.</title>
        <authorList>
            <consortium name="DOE Joint Genome Institute"/>
            <consortium name="Mycorrhizal Genomics Consortium"/>
            <person name="Kohler A."/>
            <person name="Kuo A."/>
            <person name="Nagy L.G."/>
            <person name="Floudas D."/>
            <person name="Copeland A."/>
            <person name="Barry K.W."/>
            <person name="Cichocki N."/>
            <person name="Veneault-Fourrey C."/>
            <person name="LaButti K."/>
            <person name="Lindquist E.A."/>
            <person name="Lipzen A."/>
            <person name="Lundell T."/>
            <person name="Morin E."/>
            <person name="Murat C."/>
            <person name="Riley R."/>
            <person name="Ohm R."/>
            <person name="Sun H."/>
            <person name="Tunlid A."/>
            <person name="Henrissat B."/>
            <person name="Grigoriev I.V."/>
            <person name="Hibbett D.S."/>
            <person name="Martin F."/>
        </authorList>
    </citation>
    <scope>NUCLEOTIDE SEQUENCE [LARGE SCALE GENOMIC DNA]</scope>
    <source>
        <strain evidence="4">MAFF 305830</strain>
    </source>
</reference>
<evidence type="ECO:0000313" key="4">
    <source>
        <dbReference type="Proteomes" id="UP000054097"/>
    </source>
</evidence>
<keyword evidence="2" id="KW-0472">Membrane</keyword>
<accession>A0A0C2XTF6</accession>
<gene>
    <name evidence="3" type="ORF">M408DRAFT_326821</name>
</gene>
<keyword evidence="4" id="KW-1185">Reference proteome</keyword>
<name>A0A0C2XTF6_SERVB</name>
<evidence type="ECO:0000256" key="1">
    <source>
        <dbReference type="SAM" id="MobiDB-lite"/>
    </source>
</evidence>
<dbReference type="AlphaFoldDB" id="A0A0C2XTF6"/>
<evidence type="ECO:0000313" key="3">
    <source>
        <dbReference type="EMBL" id="KIM32167.1"/>
    </source>
</evidence>